<evidence type="ECO:0000256" key="1">
    <source>
        <dbReference type="SAM" id="MobiDB-lite"/>
    </source>
</evidence>
<dbReference type="EMBL" id="KQ421893">
    <property type="protein sequence ID" value="KOF76057.1"/>
    <property type="molecule type" value="Genomic_DNA"/>
</dbReference>
<accession>A0A0L8GGB3</accession>
<reference evidence="2" key="1">
    <citation type="submission" date="2015-07" db="EMBL/GenBank/DDBJ databases">
        <title>MeaNS - Measles Nucleotide Surveillance Program.</title>
        <authorList>
            <person name="Tran T."/>
            <person name="Druce J."/>
        </authorList>
    </citation>
    <scope>NUCLEOTIDE SEQUENCE</scope>
    <source>
        <strain evidence="2">UCB-OBI-ISO-001</strain>
        <tissue evidence="2">Gonad</tissue>
    </source>
</reference>
<dbReference type="AlphaFoldDB" id="A0A0L8GGB3"/>
<organism evidence="2">
    <name type="scientific">Octopus bimaculoides</name>
    <name type="common">California two-spotted octopus</name>
    <dbReference type="NCBI Taxonomy" id="37653"/>
    <lineage>
        <taxon>Eukaryota</taxon>
        <taxon>Metazoa</taxon>
        <taxon>Spiralia</taxon>
        <taxon>Lophotrochozoa</taxon>
        <taxon>Mollusca</taxon>
        <taxon>Cephalopoda</taxon>
        <taxon>Coleoidea</taxon>
        <taxon>Octopodiformes</taxon>
        <taxon>Octopoda</taxon>
        <taxon>Incirrata</taxon>
        <taxon>Octopodidae</taxon>
        <taxon>Octopus</taxon>
    </lineage>
</organism>
<protein>
    <submittedName>
        <fullName evidence="2">Uncharacterized protein</fullName>
    </submittedName>
</protein>
<proteinExistence type="predicted"/>
<dbReference type="STRING" id="37653.A0A0L8GGB3"/>
<dbReference type="OrthoDB" id="6148119at2759"/>
<feature type="compositionally biased region" description="Low complexity" evidence="1">
    <location>
        <begin position="207"/>
        <end position="217"/>
    </location>
</feature>
<feature type="region of interest" description="Disordered" evidence="1">
    <location>
        <begin position="340"/>
        <end position="387"/>
    </location>
</feature>
<feature type="region of interest" description="Disordered" evidence="1">
    <location>
        <begin position="195"/>
        <end position="305"/>
    </location>
</feature>
<gene>
    <name evidence="2" type="ORF">OCBIM_22033839mg</name>
</gene>
<sequence>MKSPAEMLNDRKYKTTLPTKSQPPIDQEETRAKLAAIQEQGQKYYNRNISENESGRQLRRNRAHIRPTPKLSRITCATPAASVTTPTRITTLTADESTHRIRASTESSLQRAPTISSLTTHLHYAHLRYQCRAQDPPDEDRIFYHRFDTVKRKKGGALVAAKAVSAILDKILRQPLPSPRLERDLSCIHLPCARSQRSSTGYPTATEQQKQQEQQEQPLEEEETEGKKEALLPTPPPTQKLNNKQRTTKETHQPNPPAPSMTEKTPPTNETPTSPGKSPTSSGKSPTSTPTITARTTEIQNPKEKTRTYFLSPIIHTLHINNQQPASTKATTQSLAYKQIDPYSMPLPPSDSSEISSEDERQIARKGWRKRSKNKAKLKQSRKICNS</sequence>
<feature type="compositionally biased region" description="Basic residues" evidence="1">
    <location>
        <begin position="364"/>
        <end position="387"/>
    </location>
</feature>
<evidence type="ECO:0000313" key="2">
    <source>
        <dbReference type="EMBL" id="KOF76057.1"/>
    </source>
</evidence>
<feature type="region of interest" description="Disordered" evidence="1">
    <location>
        <begin position="1"/>
        <end position="28"/>
    </location>
</feature>
<feature type="compositionally biased region" description="Polar residues" evidence="1">
    <location>
        <begin position="195"/>
        <end position="206"/>
    </location>
</feature>
<name>A0A0L8GGB3_OCTBM</name>
<feature type="compositionally biased region" description="Low complexity" evidence="1">
    <location>
        <begin position="262"/>
        <end position="297"/>
    </location>
</feature>